<evidence type="ECO:0000256" key="1">
    <source>
        <dbReference type="SAM" id="Phobius"/>
    </source>
</evidence>
<keyword evidence="1" id="KW-0472">Membrane</keyword>
<gene>
    <name evidence="2" type="ORF">K8I29_12690</name>
</gene>
<sequence length="82" mass="8783">MRLNARAFAFAAAIIAGSLSLVLNVLSVLTGFATAFFAVIEPFHPGYSHTLLGAFISAFWMVIYGYVIGATFALIYNAFTKG</sequence>
<evidence type="ECO:0000313" key="2">
    <source>
        <dbReference type="EMBL" id="MBZ0157054.1"/>
    </source>
</evidence>
<keyword evidence="1" id="KW-1133">Transmembrane helix</keyword>
<dbReference type="AlphaFoldDB" id="A0A953M0N2"/>
<dbReference type="Proteomes" id="UP000705867">
    <property type="component" value="Unassembled WGS sequence"/>
</dbReference>
<reference evidence="2" key="1">
    <citation type="journal article" date="2021" name="bioRxiv">
        <title>Unraveling nitrogen, sulfur and carbon metabolic pathways and microbial community transcriptional responses to substrate deprivation and toxicity stresses in a bioreactor mimicking anoxic brackish coastal sediment conditions.</title>
        <authorList>
            <person name="Martins P.D."/>
            <person name="Echeveste M.J."/>
            <person name="Arshad A."/>
            <person name="Kurth J."/>
            <person name="Ouboter H."/>
            <person name="Jetten M.S.M."/>
            <person name="Welte C.U."/>
        </authorList>
    </citation>
    <scope>NUCLEOTIDE SEQUENCE</scope>
    <source>
        <strain evidence="2">MAG_39</strain>
    </source>
</reference>
<evidence type="ECO:0000313" key="3">
    <source>
        <dbReference type="Proteomes" id="UP000705867"/>
    </source>
</evidence>
<organism evidence="2 3">
    <name type="scientific">Candidatus Nitrobium versatile</name>
    <dbReference type="NCBI Taxonomy" id="2884831"/>
    <lineage>
        <taxon>Bacteria</taxon>
        <taxon>Pseudomonadati</taxon>
        <taxon>Nitrospirota</taxon>
        <taxon>Nitrospiria</taxon>
        <taxon>Nitrospirales</taxon>
        <taxon>Nitrospiraceae</taxon>
        <taxon>Candidatus Nitrobium</taxon>
    </lineage>
</organism>
<proteinExistence type="predicted"/>
<dbReference type="EMBL" id="JAIOIV010000101">
    <property type="protein sequence ID" value="MBZ0157054.1"/>
    <property type="molecule type" value="Genomic_DNA"/>
</dbReference>
<feature type="transmembrane region" description="Helical" evidence="1">
    <location>
        <begin position="52"/>
        <end position="79"/>
    </location>
</feature>
<accession>A0A953M0N2</accession>
<name>A0A953M0N2_9BACT</name>
<keyword evidence="1" id="KW-0812">Transmembrane</keyword>
<feature type="transmembrane region" description="Helical" evidence="1">
    <location>
        <begin position="7"/>
        <end position="40"/>
    </location>
</feature>
<comment type="caution">
    <text evidence="2">The sequence shown here is derived from an EMBL/GenBank/DDBJ whole genome shotgun (WGS) entry which is preliminary data.</text>
</comment>
<protein>
    <submittedName>
        <fullName evidence="2">Uncharacterized protein</fullName>
    </submittedName>
</protein>
<reference evidence="2" key="2">
    <citation type="submission" date="2021-08" db="EMBL/GenBank/DDBJ databases">
        <authorList>
            <person name="Dalcin Martins P."/>
        </authorList>
    </citation>
    <scope>NUCLEOTIDE SEQUENCE</scope>
    <source>
        <strain evidence="2">MAG_39</strain>
    </source>
</reference>